<sequence>MDGGGSPPGIPGIPSIASCIRADRRGMVPSGVRADGGRVLPVLKQRLIREKERGMRAAMVATHPSATPTRRHRIHTPDSQWHPMLRHRRRQRLSQYDVSPGVDSPSFVIPESEDQVMIDGSSSDSSFHSFAVSPSSSTSSSSSFDVSAMHMGGGGDMYMGGGGGGGESADELGEGYGDGRRDEPTDSETETESEREREAEVEISALLMQSLVSPGTNTLSPIRGQPERERGASPVSIRGTVALSPSAPLTLSASAPVRDAVLYARERALAQTESRGRERALAQTVHVTSTREREREREAVSPTRDRGGVVEREASSPDDSTDGERDRERDIPLATVTTPSVHVTPTRERERHTPSRQREMDTPTRERERERHGPSRERVSVTPQSRRSPRKGSKTPERGRDGTTHLRTPSLSTPVPPRSGSGRAHDGVSSGGSRRARTPGSGRVRTPQGSGRVRTPQSHVRHQSPSSIAPRGGVAGGSQSPASLRRPPSPALALWHDDALACHSYLAEAGTGLRAVCIDFESNGDASLVYIPDYDSTDRAKSCPMADQLLFDADQCLAPFYDTDLGECAAMRFIPCPTSKRCFYPEKPMYREPLTRTEPEARNDIDAPFPDTFEVLLTVTGYGNTDEQLLPLEVAKATSIDFIDMLNFTSDPKDKISANYWSDALIAENPDPADLTDVPGPVK</sequence>
<evidence type="ECO:0000256" key="1">
    <source>
        <dbReference type="SAM" id="MobiDB-lite"/>
    </source>
</evidence>
<feature type="compositionally biased region" description="Polar residues" evidence="1">
    <location>
        <begin position="455"/>
        <end position="467"/>
    </location>
</feature>
<evidence type="ECO:0000313" key="2">
    <source>
        <dbReference type="EMBL" id="GIQ83496.1"/>
    </source>
</evidence>
<feature type="compositionally biased region" description="Basic and acidic residues" evidence="1">
    <location>
        <begin position="322"/>
        <end position="331"/>
    </location>
</feature>
<feature type="region of interest" description="Disordered" evidence="1">
    <location>
        <begin position="117"/>
        <end position="199"/>
    </location>
</feature>
<organism evidence="2 3">
    <name type="scientific">Kipferlia bialata</name>
    <dbReference type="NCBI Taxonomy" id="797122"/>
    <lineage>
        <taxon>Eukaryota</taxon>
        <taxon>Metamonada</taxon>
        <taxon>Carpediemonas-like organisms</taxon>
        <taxon>Kipferlia</taxon>
    </lineage>
</organism>
<feature type="region of interest" description="Disordered" evidence="1">
    <location>
        <begin position="56"/>
        <end position="76"/>
    </location>
</feature>
<dbReference type="AlphaFoldDB" id="A0A9K3CVQ0"/>
<accession>A0A9K3CVQ0</accession>
<comment type="caution">
    <text evidence="2">The sequence shown here is derived from an EMBL/GenBank/DDBJ whole genome shotgun (WGS) entry which is preliminary data.</text>
</comment>
<feature type="compositionally biased region" description="Gly residues" evidence="1">
    <location>
        <begin position="151"/>
        <end position="167"/>
    </location>
</feature>
<feature type="compositionally biased region" description="Low complexity" evidence="1">
    <location>
        <begin position="335"/>
        <end position="344"/>
    </location>
</feature>
<feature type="compositionally biased region" description="Basic and acidic residues" evidence="1">
    <location>
        <begin position="394"/>
        <end position="404"/>
    </location>
</feature>
<name>A0A9K3CVQ0_9EUKA</name>
<keyword evidence="3" id="KW-1185">Reference proteome</keyword>
<proteinExistence type="predicted"/>
<dbReference type="EMBL" id="BDIP01001071">
    <property type="protein sequence ID" value="GIQ83496.1"/>
    <property type="molecule type" value="Genomic_DNA"/>
</dbReference>
<reference evidence="2 3" key="1">
    <citation type="journal article" date="2018" name="PLoS ONE">
        <title>The draft genome of Kipferlia bialata reveals reductive genome evolution in fornicate parasites.</title>
        <authorList>
            <person name="Tanifuji G."/>
            <person name="Takabayashi S."/>
            <person name="Kume K."/>
            <person name="Takagi M."/>
            <person name="Nakayama T."/>
            <person name="Kamikawa R."/>
            <person name="Inagaki Y."/>
            <person name="Hashimoto T."/>
        </authorList>
    </citation>
    <scope>NUCLEOTIDE SEQUENCE [LARGE SCALE GENOMIC DNA]</scope>
    <source>
        <strain evidence="2">NY0173</strain>
    </source>
</reference>
<protein>
    <submittedName>
        <fullName evidence="2">Uncharacterized protein</fullName>
    </submittedName>
</protein>
<dbReference type="Proteomes" id="UP000265618">
    <property type="component" value="Unassembled WGS sequence"/>
</dbReference>
<gene>
    <name evidence="2" type="ORF">KIPB_004830</name>
</gene>
<feature type="non-terminal residue" evidence="2">
    <location>
        <position position="1"/>
    </location>
</feature>
<feature type="region of interest" description="Disordered" evidence="1">
    <location>
        <begin position="271"/>
        <end position="489"/>
    </location>
</feature>
<feature type="compositionally biased region" description="Basic and acidic residues" evidence="1">
    <location>
        <begin position="345"/>
        <end position="379"/>
    </location>
</feature>
<feature type="compositionally biased region" description="Basic and acidic residues" evidence="1">
    <location>
        <begin position="271"/>
        <end position="280"/>
    </location>
</feature>
<evidence type="ECO:0000313" key="3">
    <source>
        <dbReference type="Proteomes" id="UP000265618"/>
    </source>
</evidence>
<feature type="compositionally biased region" description="Basic and acidic residues" evidence="1">
    <location>
        <begin position="289"/>
        <end position="315"/>
    </location>
</feature>
<feature type="compositionally biased region" description="Low complexity" evidence="1">
    <location>
        <begin position="121"/>
        <end position="148"/>
    </location>
</feature>
<feature type="compositionally biased region" description="Low complexity" evidence="1">
    <location>
        <begin position="480"/>
        <end position="489"/>
    </location>
</feature>
<feature type="region of interest" description="Disordered" evidence="1">
    <location>
        <begin position="212"/>
        <end position="236"/>
    </location>
</feature>